<dbReference type="PANTHER" id="PTHR10672:SF21">
    <property type="entry name" value="CLASS II ALDOLASE_ADDUCIN N-TERMINAL DOMAIN-CONTAINING PROTEIN"/>
    <property type="match status" value="1"/>
</dbReference>
<evidence type="ECO:0000259" key="2">
    <source>
        <dbReference type="SMART" id="SM01007"/>
    </source>
</evidence>
<proteinExistence type="inferred from homology"/>
<dbReference type="SMART" id="SM01007">
    <property type="entry name" value="Aldolase_II"/>
    <property type="match status" value="1"/>
</dbReference>
<gene>
    <name evidence="3" type="ORF">HBA54_00690</name>
</gene>
<comment type="similarity">
    <text evidence="1">Belongs to the aldolase class II family.</text>
</comment>
<dbReference type="Proteomes" id="UP000761264">
    <property type="component" value="Unassembled WGS sequence"/>
</dbReference>
<protein>
    <submittedName>
        <fullName evidence="3">Aldolase</fullName>
    </submittedName>
</protein>
<keyword evidence="4" id="KW-1185">Reference proteome</keyword>
<dbReference type="NCBIfam" id="NF005068">
    <property type="entry name" value="PRK06486.1"/>
    <property type="match status" value="1"/>
</dbReference>
<dbReference type="PANTHER" id="PTHR10672">
    <property type="entry name" value="ADDUCIN"/>
    <property type="match status" value="1"/>
</dbReference>
<comment type="caution">
    <text evidence="3">The sequence shown here is derived from an EMBL/GenBank/DDBJ whole genome shotgun (WGS) entry which is preliminary data.</text>
</comment>
<dbReference type="InterPro" id="IPR001303">
    <property type="entry name" value="Aldolase_II/adducin_N"/>
</dbReference>
<accession>A0A967C1U7</accession>
<dbReference type="EMBL" id="JAAQPH010000001">
    <property type="protein sequence ID" value="NIA67103.1"/>
    <property type="molecule type" value="Genomic_DNA"/>
</dbReference>
<dbReference type="GO" id="GO:0051015">
    <property type="term" value="F:actin filament binding"/>
    <property type="evidence" value="ECO:0007669"/>
    <property type="project" value="TreeGrafter"/>
</dbReference>
<organism evidence="3 4">
    <name type="scientific">Pelagibius litoralis</name>
    <dbReference type="NCBI Taxonomy" id="374515"/>
    <lineage>
        <taxon>Bacteria</taxon>
        <taxon>Pseudomonadati</taxon>
        <taxon>Pseudomonadota</taxon>
        <taxon>Alphaproteobacteria</taxon>
        <taxon>Rhodospirillales</taxon>
        <taxon>Rhodovibrionaceae</taxon>
        <taxon>Pelagibius</taxon>
    </lineage>
</organism>
<dbReference type="SUPFAM" id="SSF53639">
    <property type="entry name" value="AraD/HMP-PK domain-like"/>
    <property type="match status" value="1"/>
</dbReference>
<evidence type="ECO:0000313" key="3">
    <source>
        <dbReference type="EMBL" id="NIA67103.1"/>
    </source>
</evidence>
<dbReference type="GO" id="GO:0005856">
    <property type="term" value="C:cytoskeleton"/>
    <property type="evidence" value="ECO:0007669"/>
    <property type="project" value="TreeGrafter"/>
</dbReference>
<dbReference type="InterPro" id="IPR051017">
    <property type="entry name" value="Aldolase-II_Adducin_sf"/>
</dbReference>
<feature type="domain" description="Class II aldolase/adducin N-terminal" evidence="2">
    <location>
        <begin position="10"/>
        <end position="191"/>
    </location>
</feature>
<dbReference type="RefSeq" id="WP_167220389.1">
    <property type="nucleotide sequence ID" value="NZ_JAAQPH010000001.1"/>
</dbReference>
<dbReference type="NCBIfam" id="NF005451">
    <property type="entry name" value="PRK07044.1"/>
    <property type="match status" value="1"/>
</dbReference>
<dbReference type="NCBIfam" id="NF005689">
    <property type="entry name" value="PRK07490.1"/>
    <property type="match status" value="1"/>
</dbReference>
<reference evidence="3" key="1">
    <citation type="submission" date="2020-03" db="EMBL/GenBank/DDBJ databases">
        <title>Genome of Pelagibius litoralis DSM 21314T.</title>
        <authorList>
            <person name="Wang G."/>
        </authorList>
    </citation>
    <scope>NUCLEOTIDE SEQUENCE</scope>
    <source>
        <strain evidence="3">DSM 21314</strain>
    </source>
</reference>
<sequence>MDDPLIQARIDLAAAFRLAARFDLNEGICNHFSYAAPERPGCFLVNPFGIHWSQMTASDLLLVDNGGGVLEGSGELETTAFCIHSRIHLRHPRAACVLHTHMPYATTLTALEDTPLEPISQNALRYYNDVAYDPSYNGIAGDVEEGDRMAEAMGEKRVLFLANHGIIVVGDSVAKAFEDLYYLERACQLQVMALSTGRPLKRVTDNVAATTFTKPDVSLHYAQAHFAALKRLLDAEDASYVQ</sequence>
<dbReference type="AlphaFoldDB" id="A0A967C1U7"/>
<name>A0A967C1U7_9PROT</name>
<dbReference type="Gene3D" id="3.40.225.10">
    <property type="entry name" value="Class II aldolase/adducin N-terminal domain"/>
    <property type="match status" value="1"/>
</dbReference>
<dbReference type="Pfam" id="PF00596">
    <property type="entry name" value="Aldolase_II"/>
    <property type="match status" value="1"/>
</dbReference>
<evidence type="ECO:0000313" key="4">
    <source>
        <dbReference type="Proteomes" id="UP000761264"/>
    </source>
</evidence>
<evidence type="ECO:0000256" key="1">
    <source>
        <dbReference type="ARBA" id="ARBA00037961"/>
    </source>
</evidence>
<dbReference type="InterPro" id="IPR036409">
    <property type="entry name" value="Aldolase_II/adducin_N_sf"/>
</dbReference>